<keyword evidence="4" id="KW-1185">Reference proteome</keyword>
<dbReference type="OrthoDB" id="215317at2"/>
<gene>
    <name evidence="3" type="ORF">Poly59_42230</name>
</gene>
<proteinExistence type="predicted"/>
<dbReference type="PANTHER" id="PTHR37833:SF1">
    <property type="entry name" value="SIGNAL PEPTIDE PROTEIN"/>
    <property type="match status" value="1"/>
</dbReference>
<dbReference type="EMBL" id="SJPX01000004">
    <property type="protein sequence ID" value="TWU49606.1"/>
    <property type="molecule type" value="Genomic_DNA"/>
</dbReference>
<keyword evidence="2" id="KW-0732">Signal</keyword>
<feature type="chain" id="PRO_5022697022" description="DUF1573 domain-containing protein" evidence="2">
    <location>
        <begin position="22"/>
        <end position="435"/>
    </location>
</feature>
<evidence type="ECO:0000313" key="3">
    <source>
        <dbReference type="EMBL" id="TWU49606.1"/>
    </source>
</evidence>
<reference evidence="3 4" key="1">
    <citation type="submission" date="2019-02" db="EMBL/GenBank/DDBJ databases">
        <title>Deep-cultivation of Planctomycetes and their phenomic and genomic characterization uncovers novel biology.</title>
        <authorList>
            <person name="Wiegand S."/>
            <person name="Jogler M."/>
            <person name="Boedeker C."/>
            <person name="Pinto D."/>
            <person name="Vollmers J."/>
            <person name="Rivas-Marin E."/>
            <person name="Kohn T."/>
            <person name="Peeters S.H."/>
            <person name="Heuer A."/>
            <person name="Rast P."/>
            <person name="Oberbeckmann S."/>
            <person name="Bunk B."/>
            <person name="Jeske O."/>
            <person name="Meyerdierks A."/>
            <person name="Storesund J.E."/>
            <person name="Kallscheuer N."/>
            <person name="Luecker S."/>
            <person name="Lage O.M."/>
            <person name="Pohl T."/>
            <person name="Merkel B.J."/>
            <person name="Hornburger P."/>
            <person name="Mueller R.-W."/>
            <person name="Bruemmer F."/>
            <person name="Labrenz M."/>
            <person name="Spormann A.M."/>
            <person name="Op Den Camp H."/>
            <person name="Overmann J."/>
            <person name="Amann R."/>
            <person name="Jetten M.S.M."/>
            <person name="Mascher T."/>
            <person name="Medema M.H."/>
            <person name="Devos D.P."/>
            <person name="Kaster A.-K."/>
            <person name="Ovreas L."/>
            <person name="Rohde M."/>
            <person name="Galperin M.Y."/>
            <person name="Jogler C."/>
        </authorList>
    </citation>
    <scope>NUCLEOTIDE SEQUENCE [LARGE SCALE GENOMIC DNA]</scope>
    <source>
        <strain evidence="3 4">Poly59</strain>
    </source>
</reference>
<dbReference type="InterPro" id="IPR013783">
    <property type="entry name" value="Ig-like_fold"/>
</dbReference>
<dbReference type="InterPro" id="IPR011467">
    <property type="entry name" value="DUF1573"/>
</dbReference>
<dbReference type="PANTHER" id="PTHR37833">
    <property type="entry name" value="LIPOPROTEIN-RELATED"/>
    <property type="match status" value="1"/>
</dbReference>
<feature type="compositionally biased region" description="Acidic residues" evidence="1">
    <location>
        <begin position="269"/>
        <end position="286"/>
    </location>
</feature>
<feature type="signal peptide" evidence="2">
    <location>
        <begin position="1"/>
        <end position="21"/>
    </location>
</feature>
<evidence type="ECO:0000256" key="2">
    <source>
        <dbReference type="SAM" id="SignalP"/>
    </source>
</evidence>
<dbReference type="RefSeq" id="WP_146535835.1">
    <property type="nucleotide sequence ID" value="NZ_SJPX01000004.1"/>
</dbReference>
<sequence length="435" mass="47411" precursor="true">MKNFWIFVLLSAVAGATAAWAINHKRYGYRDSAFGPFVVNGQVTTENVERFISLNEVTTGEKVGRVEIDGDLEYDFGVMSPGDEGSKVFKIRNTGGGPLKLRVGASTCKCTIGELNKEALDPGEETEIKLSWKVKSGESEFGQSAQLLTNDPRMVAITLKITGKVIEEFLLVPDAWSAGEVATGDPIEFEGSFYNYTDTKIKTKDVRFSSETMNELAEFDVQPLEPSEYAAGNGNAIQGFRVVVKLKPGMKQGNFSQNLMVGFVDDDESADVTDAESDTDANDAAEDGPKSDGLVDGQRYLTIPVSGRVVGTLRMLESSKLTLEGGEYVYNFGRIGPDDDLTARAFVVLKGKERDNTTLTIGETKPDGVVKAKLGEAKGRGSMVLYPLEIELVAGDKLISRLGKDRSDYGSIWIESDNPKVSRMRVVLKFAIEGR</sequence>
<dbReference type="Gene3D" id="2.60.40.10">
    <property type="entry name" value="Immunoglobulins"/>
    <property type="match status" value="1"/>
</dbReference>
<dbReference type="AlphaFoldDB" id="A0A5C6EPU0"/>
<dbReference type="Proteomes" id="UP000317977">
    <property type="component" value="Unassembled WGS sequence"/>
</dbReference>
<accession>A0A5C6EPU0</accession>
<dbReference type="Pfam" id="PF07610">
    <property type="entry name" value="DUF1573"/>
    <property type="match status" value="1"/>
</dbReference>
<feature type="region of interest" description="Disordered" evidence="1">
    <location>
        <begin position="269"/>
        <end position="293"/>
    </location>
</feature>
<organism evidence="3 4">
    <name type="scientific">Rubripirellula reticaptiva</name>
    <dbReference type="NCBI Taxonomy" id="2528013"/>
    <lineage>
        <taxon>Bacteria</taxon>
        <taxon>Pseudomonadati</taxon>
        <taxon>Planctomycetota</taxon>
        <taxon>Planctomycetia</taxon>
        <taxon>Pirellulales</taxon>
        <taxon>Pirellulaceae</taxon>
        <taxon>Rubripirellula</taxon>
    </lineage>
</organism>
<comment type="caution">
    <text evidence="3">The sequence shown here is derived from an EMBL/GenBank/DDBJ whole genome shotgun (WGS) entry which is preliminary data.</text>
</comment>
<name>A0A5C6EPU0_9BACT</name>
<protein>
    <recommendedName>
        <fullName evidence="5">DUF1573 domain-containing protein</fullName>
    </recommendedName>
</protein>
<evidence type="ECO:0000313" key="4">
    <source>
        <dbReference type="Proteomes" id="UP000317977"/>
    </source>
</evidence>
<evidence type="ECO:0008006" key="5">
    <source>
        <dbReference type="Google" id="ProtNLM"/>
    </source>
</evidence>
<evidence type="ECO:0000256" key="1">
    <source>
        <dbReference type="SAM" id="MobiDB-lite"/>
    </source>
</evidence>